<evidence type="ECO:0000313" key="1">
    <source>
        <dbReference type="EMBL" id="MPM83286.1"/>
    </source>
</evidence>
<organism evidence="1">
    <name type="scientific">bioreactor metagenome</name>
    <dbReference type="NCBI Taxonomy" id="1076179"/>
    <lineage>
        <taxon>unclassified sequences</taxon>
        <taxon>metagenomes</taxon>
        <taxon>ecological metagenomes</taxon>
    </lineage>
</organism>
<gene>
    <name evidence="1" type="ORF">SDC9_130349</name>
</gene>
<comment type="caution">
    <text evidence="1">The sequence shown here is derived from an EMBL/GenBank/DDBJ whole genome shotgun (WGS) entry which is preliminary data.</text>
</comment>
<proteinExistence type="predicted"/>
<accession>A0A645D1P8</accession>
<protein>
    <submittedName>
        <fullName evidence="1">Uncharacterized protein</fullName>
    </submittedName>
</protein>
<name>A0A645D1P8_9ZZZZ</name>
<reference evidence="1" key="1">
    <citation type="submission" date="2019-08" db="EMBL/GenBank/DDBJ databases">
        <authorList>
            <person name="Kucharzyk K."/>
            <person name="Murdoch R.W."/>
            <person name="Higgins S."/>
            <person name="Loffler F."/>
        </authorList>
    </citation>
    <scope>NUCLEOTIDE SEQUENCE</scope>
</reference>
<dbReference type="AlphaFoldDB" id="A0A645D1P8"/>
<dbReference type="EMBL" id="VSSQ01032119">
    <property type="protein sequence ID" value="MPM83286.1"/>
    <property type="molecule type" value="Genomic_DNA"/>
</dbReference>
<sequence>MQQTGNFTRASGKGRTGIAIADFGVQRIKMSLQIGKGCGDKFHNPGHHGVRRRLEFHACATL</sequence>